<dbReference type="Proteomes" id="UP000266693">
    <property type="component" value="Unassembled WGS sequence"/>
</dbReference>
<dbReference type="InterPro" id="IPR027417">
    <property type="entry name" value="P-loop_NTPase"/>
</dbReference>
<gene>
    <name evidence="11" type="ORF">D1610_07805</name>
</gene>
<evidence type="ECO:0000256" key="1">
    <source>
        <dbReference type="ARBA" id="ARBA00004651"/>
    </source>
</evidence>
<keyword evidence="4" id="KW-0067">ATP-binding</keyword>
<keyword evidence="2 8" id="KW-0812">Transmembrane</keyword>
<evidence type="ECO:0000313" key="11">
    <source>
        <dbReference type="EMBL" id="RHW18356.1"/>
    </source>
</evidence>
<dbReference type="GO" id="GO:0030253">
    <property type="term" value="P:protein secretion by the type I secretion system"/>
    <property type="evidence" value="ECO:0007669"/>
    <property type="project" value="InterPro"/>
</dbReference>
<dbReference type="PROSITE" id="PS00211">
    <property type="entry name" value="ABC_TRANSPORTER_1"/>
    <property type="match status" value="1"/>
</dbReference>
<dbReference type="InterPro" id="IPR039421">
    <property type="entry name" value="Type_1_exporter"/>
</dbReference>
<feature type="domain" description="ABC transporter" evidence="9">
    <location>
        <begin position="367"/>
        <end position="602"/>
    </location>
</feature>
<dbReference type="GO" id="GO:0005524">
    <property type="term" value="F:ATP binding"/>
    <property type="evidence" value="ECO:0007669"/>
    <property type="project" value="UniProtKB-KW"/>
</dbReference>
<evidence type="ECO:0000313" key="12">
    <source>
        <dbReference type="Proteomes" id="UP000266693"/>
    </source>
</evidence>
<accession>A0A396RQU9</accession>
<dbReference type="InterPro" id="IPR003593">
    <property type="entry name" value="AAA+_ATPase"/>
</dbReference>
<dbReference type="Gene3D" id="3.40.50.300">
    <property type="entry name" value="P-loop containing nucleotide triphosphate hydrolases"/>
    <property type="match status" value="1"/>
</dbReference>
<dbReference type="GO" id="GO:0016887">
    <property type="term" value="F:ATP hydrolysis activity"/>
    <property type="evidence" value="ECO:0007669"/>
    <property type="project" value="InterPro"/>
</dbReference>
<dbReference type="AlphaFoldDB" id="A0A396RQU9"/>
<evidence type="ECO:0000256" key="3">
    <source>
        <dbReference type="ARBA" id="ARBA00022741"/>
    </source>
</evidence>
<reference evidence="11 12" key="1">
    <citation type="submission" date="2018-08" db="EMBL/GenBank/DDBJ databases">
        <title>The multiple taxonomic identification of Sphingomonas gilva.</title>
        <authorList>
            <person name="Zhu D."/>
            <person name="Zheng S."/>
        </authorList>
    </citation>
    <scope>NUCLEOTIDE SEQUENCE [LARGE SCALE GENOMIC DNA]</scope>
    <source>
        <strain evidence="11 12">ZDH117</strain>
    </source>
</reference>
<dbReference type="InterPro" id="IPR036640">
    <property type="entry name" value="ABC1_TM_sf"/>
</dbReference>
<evidence type="ECO:0000256" key="6">
    <source>
        <dbReference type="ARBA" id="ARBA00023136"/>
    </source>
</evidence>
<keyword evidence="3" id="KW-0547">Nucleotide-binding</keyword>
<dbReference type="OrthoDB" id="9787557at2"/>
<evidence type="ECO:0000259" key="9">
    <source>
        <dbReference type="PROSITE" id="PS50893"/>
    </source>
</evidence>
<comment type="caution">
    <text evidence="11">The sequence shown here is derived from an EMBL/GenBank/DDBJ whole genome shotgun (WGS) entry which is preliminary data.</text>
</comment>
<dbReference type="Gene3D" id="1.20.1560.10">
    <property type="entry name" value="ABC transporter type 1, transmembrane domain"/>
    <property type="match status" value="1"/>
</dbReference>
<evidence type="ECO:0000256" key="8">
    <source>
        <dbReference type="SAM" id="Phobius"/>
    </source>
</evidence>
<comment type="subcellular location">
    <subcellularLocation>
        <location evidence="1">Cell membrane</location>
        <topology evidence="1">Multi-pass membrane protein</topology>
    </subcellularLocation>
</comment>
<keyword evidence="12" id="KW-1185">Reference proteome</keyword>
<dbReference type="Pfam" id="PF00664">
    <property type="entry name" value="ABC_membrane"/>
    <property type="match status" value="1"/>
</dbReference>
<name>A0A396RQU9_9SPHN</name>
<evidence type="ECO:0000256" key="4">
    <source>
        <dbReference type="ARBA" id="ARBA00022840"/>
    </source>
</evidence>
<dbReference type="EMBL" id="QWLV01000002">
    <property type="protein sequence ID" value="RHW18356.1"/>
    <property type="molecule type" value="Genomic_DNA"/>
</dbReference>
<dbReference type="PANTHER" id="PTHR24221">
    <property type="entry name" value="ATP-BINDING CASSETTE SUB-FAMILY B"/>
    <property type="match status" value="1"/>
</dbReference>
<feature type="domain" description="ABC transmembrane type-1" evidence="10">
    <location>
        <begin position="58"/>
        <end position="336"/>
    </location>
</feature>
<keyword evidence="5 8" id="KW-1133">Transmembrane helix</keyword>
<feature type="transmembrane region" description="Helical" evidence="8">
    <location>
        <begin position="181"/>
        <end position="210"/>
    </location>
</feature>
<evidence type="ECO:0000256" key="5">
    <source>
        <dbReference type="ARBA" id="ARBA00022989"/>
    </source>
</evidence>
<protein>
    <submittedName>
        <fullName evidence="11">Type I secretion system permease/ATPase</fullName>
    </submittedName>
</protein>
<dbReference type="SMART" id="SM00382">
    <property type="entry name" value="AAA"/>
    <property type="match status" value="1"/>
</dbReference>
<dbReference type="InterPro" id="IPR010128">
    <property type="entry name" value="ATPase_T1SS_PrtD-like"/>
</dbReference>
<feature type="transmembrane region" description="Helical" evidence="8">
    <location>
        <begin position="91"/>
        <end position="111"/>
    </location>
</feature>
<dbReference type="GO" id="GO:0034040">
    <property type="term" value="F:ATPase-coupled lipid transmembrane transporter activity"/>
    <property type="evidence" value="ECO:0007669"/>
    <property type="project" value="TreeGrafter"/>
</dbReference>
<feature type="region of interest" description="Disordered" evidence="7">
    <location>
        <begin position="1"/>
        <end position="40"/>
    </location>
</feature>
<dbReference type="SUPFAM" id="SSF52540">
    <property type="entry name" value="P-loop containing nucleoside triphosphate hydrolases"/>
    <property type="match status" value="1"/>
</dbReference>
<sequence length="608" mass="65591">MTARERQVSEPAKPQTAEPKPGDPPADKVARALDPDSPDYNPRDEFAAAIRSTKGLLWVAAGFSGVVNLLFLASPIYLIQIYNRVIPSGSMTTLIGLSFALLIALLTMAVLDAARVRILVRAAARIDRLLSGRVFQATIDLSLRVGRRMRNAQTLRDLDQFRSALAGQGAQFFFDVPWMPLFLIALFLIHPVLGLAGVVGALALVGLAFLNDRATRESTRIAGEAATRSYHFTDAIARHADPVHAMGMDLALARRWRVDRDAMMEKQAIGSDRNADFTSGIRFLRLAMQGAMLGLGAWLAVRGSIHPAAIFAANMMLGRALAPLEVAVGGWRQIATALTAGRRVQRALIEAPVRRKRVEPPFEGVNVTVKDVTFVPAGAKRPALRHIDLTIGAGEAVGIVGPSGAGKSCLARLMVGAALPTEGRVSIGGLGGRHWSRPMLARNIGYLPQTVGLFPGTLRDNIARFSKCDDADVIDAAVRANVHEMILDLPEGYETRVDEGGSGLSGGQRQRIGLARAMFGKPKLLVLDEPNAHLDADGEEALAEALRQLKREGSTIVLIAHRLNPVAHVDRVVVLSRGELQLDGPRARIFRKVRTELIQSVAPEPVEG</sequence>
<dbReference type="PROSITE" id="PS50893">
    <property type="entry name" value="ABC_TRANSPORTER_2"/>
    <property type="match status" value="1"/>
</dbReference>
<dbReference type="GO" id="GO:0140359">
    <property type="term" value="F:ABC-type transporter activity"/>
    <property type="evidence" value="ECO:0007669"/>
    <property type="project" value="InterPro"/>
</dbReference>
<dbReference type="GO" id="GO:0005886">
    <property type="term" value="C:plasma membrane"/>
    <property type="evidence" value="ECO:0007669"/>
    <property type="project" value="UniProtKB-SubCell"/>
</dbReference>
<dbReference type="GO" id="GO:0030256">
    <property type="term" value="C:type I protein secretion system complex"/>
    <property type="evidence" value="ECO:0007669"/>
    <property type="project" value="InterPro"/>
</dbReference>
<evidence type="ECO:0000259" key="10">
    <source>
        <dbReference type="PROSITE" id="PS50929"/>
    </source>
</evidence>
<evidence type="ECO:0000256" key="7">
    <source>
        <dbReference type="SAM" id="MobiDB-lite"/>
    </source>
</evidence>
<dbReference type="Pfam" id="PF00005">
    <property type="entry name" value="ABC_tran"/>
    <property type="match status" value="1"/>
</dbReference>
<feature type="compositionally biased region" description="Basic and acidic residues" evidence="7">
    <location>
        <begin position="25"/>
        <end position="34"/>
    </location>
</feature>
<dbReference type="SUPFAM" id="SSF90123">
    <property type="entry name" value="ABC transporter transmembrane region"/>
    <property type="match status" value="1"/>
</dbReference>
<dbReference type="NCBIfam" id="TIGR01842">
    <property type="entry name" value="type_I_sec_PrtD"/>
    <property type="match status" value="1"/>
</dbReference>
<dbReference type="PROSITE" id="PS50929">
    <property type="entry name" value="ABC_TM1F"/>
    <property type="match status" value="1"/>
</dbReference>
<proteinExistence type="predicted"/>
<dbReference type="InterPro" id="IPR017871">
    <property type="entry name" value="ABC_transporter-like_CS"/>
</dbReference>
<evidence type="ECO:0000256" key="2">
    <source>
        <dbReference type="ARBA" id="ARBA00022692"/>
    </source>
</evidence>
<feature type="transmembrane region" description="Helical" evidence="8">
    <location>
        <begin position="56"/>
        <end position="79"/>
    </location>
</feature>
<dbReference type="InterPro" id="IPR003439">
    <property type="entry name" value="ABC_transporter-like_ATP-bd"/>
</dbReference>
<keyword evidence="6 8" id="KW-0472">Membrane</keyword>
<dbReference type="InterPro" id="IPR011527">
    <property type="entry name" value="ABC1_TM_dom"/>
</dbReference>
<dbReference type="PANTHER" id="PTHR24221:SF248">
    <property type="entry name" value="ABC TRANSPORTER TRANSMEMBRANE REGION"/>
    <property type="match status" value="1"/>
</dbReference>
<organism evidence="11 12">
    <name type="scientific">Sphingomonas gilva</name>
    <dbReference type="NCBI Taxonomy" id="2305907"/>
    <lineage>
        <taxon>Bacteria</taxon>
        <taxon>Pseudomonadati</taxon>
        <taxon>Pseudomonadota</taxon>
        <taxon>Alphaproteobacteria</taxon>
        <taxon>Sphingomonadales</taxon>
        <taxon>Sphingomonadaceae</taxon>
        <taxon>Sphingomonas</taxon>
    </lineage>
</organism>